<dbReference type="OrthoDB" id="1744168at2759"/>
<dbReference type="Gene3D" id="2.40.70.10">
    <property type="entry name" value="Acid Proteases"/>
    <property type="match status" value="1"/>
</dbReference>
<dbReference type="CDD" id="cd00303">
    <property type="entry name" value="retropepsin_like"/>
    <property type="match status" value="1"/>
</dbReference>
<protein>
    <submittedName>
        <fullName evidence="2">Uncharacterized protein</fullName>
    </submittedName>
</protein>
<evidence type="ECO:0000313" key="3">
    <source>
        <dbReference type="Proteomes" id="UP000257109"/>
    </source>
</evidence>
<sequence length="628" mass="69686">MDIDRSFNSPTSPLICKKRSNQEWCRGSGFLSIFDIAKGRTGLNGTEKCFRSSSYLSRATKIVQFGERLKVQRCNQGFIEELSILARSCHPTKRLSKKWNNYTVPIRKNLLKLDYDSIKKEPIEASSLMNSRQHAGGGGGGRRPRKWDSIPIGTKLGAPWPKTLSWPKRKLSRPDKFLPSRAQLHNLSHSKQNANSRNVLAQNICLGPEGTIPAKLVPSQPSPTQRPKSLQQECVSHDKACVARNKAHFILYLTLRSSNPNLFIYAFGLSPSQFNFSPSLVTQSETDEEIRASVSMERFMGEIGDSEVSKGLDRGVSKRVTILSSSMGLDGVVYGWMEDKGLAMPSSSSFVGSMSTASRVRCMGDVGVGRNVLTLIKSEQVFALIQPSMPKKYNDLGTFPIPCTIGKCSFDAMLDLGATINVMPSSVYISFKLGASESTGIVIQLVNRSIAYPLGILEDVLVQVRDVIFPTDFYVLDMKDELSNKGPTLILAKPFLKTVRTKIDVHAGTLFMEFGDNKVECTIFEAMKHPTKNHSVFYLDLIEVKEVRPKLRMSRPNQERFDLIEASQPTRSSSGQTNLPAKVDFRGTRLGFGKLEVVEGDRSVLPKHSDGQKPQRMAITGAPLPSFH</sequence>
<evidence type="ECO:0000313" key="2">
    <source>
        <dbReference type="EMBL" id="RDX90458.1"/>
    </source>
</evidence>
<feature type="non-terminal residue" evidence="2">
    <location>
        <position position="1"/>
    </location>
</feature>
<dbReference type="PANTHER" id="PTHR33067:SF15">
    <property type="entry name" value="RNA-DIRECTED DNA POLYMERASE"/>
    <property type="match status" value="1"/>
</dbReference>
<evidence type="ECO:0000256" key="1">
    <source>
        <dbReference type="SAM" id="MobiDB-lite"/>
    </source>
</evidence>
<dbReference type="InterPro" id="IPR021109">
    <property type="entry name" value="Peptidase_aspartic_dom_sf"/>
</dbReference>
<accession>A0A371GIR0</accession>
<comment type="caution">
    <text evidence="2">The sequence shown here is derived from an EMBL/GenBank/DDBJ whole genome shotgun (WGS) entry which is preliminary data.</text>
</comment>
<name>A0A371GIR0_MUCPR</name>
<dbReference type="AlphaFoldDB" id="A0A371GIR0"/>
<dbReference type="Proteomes" id="UP000257109">
    <property type="component" value="Unassembled WGS sequence"/>
</dbReference>
<keyword evidence="3" id="KW-1185">Reference proteome</keyword>
<feature type="region of interest" description="Disordered" evidence="1">
    <location>
        <begin position="126"/>
        <end position="152"/>
    </location>
</feature>
<organism evidence="2 3">
    <name type="scientific">Mucuna pruriens</name>
    <name type="common">Velvet bean</name>
    <name type="synonym">Dolichos pruriens</name>
    <dbReference type="NCBI Taxonomy" id="157652"/>
    <lineage>
        <taxon>Eukaryota</taxon>
        <taxon>Viridiplantae</taxon>
        <taxon>Streptophyta</taxon>
        <taxon>Embryophyta</taxon>
        <taxon>Tracheophyta</taxon>
        <taxon>Spermatophyta</taxon>
        <taxon>Magnoliopsida</taxon>
        <taxon>eudicotyledons</taxon>
        <taxon>Gunneridae</taxon>
        <taxon>Pentapetalae</taxon>
        <taxon>rosids</taxon>
        <taxon>fabids</taxon>
        <taxon>Fabales</taxon>
        <taxon>Fabaceae</taxon>
        <taxon>Papilionoideae</taxon>
        <taxon>50 kb inversion clade</taxon>
        <taxon>NPAAA clade</taxon>
        <taxon>indigoferoid/millettioid clade</taxon>
        <taxon>Phaseoleae</taxon>
        <taxon>Mucuna</taxon>
    </lineage>
</organism>
<dbReference type="EMBL" id="QJKJ01005398">
    <property type="protein sequence ID" value="RDX90458.1"/>
    <property type="molecule type" value="Genomic_DNA"/>
</dbReference>
<feature type="region of interest" description="Disordered" evidence="1">
    <location>
        <begin position="604"/>
        <end position="628"/>
    </location>
</feature>
<proteinExistence type="predicted"/>
<feature type="compositionally biased region" description="Basic and acidic residues" evidence="1">
    <location>
        <begin position="604"/>
        <end position="613"/>
    </location>
</feature>
<dbReference type="PANTHER" id="PTHR33067">
    <property type="entry name" value="RNA-DIRECTED DNA POLYMERASE-RELATED"/>
    <property type="match status" value="1"/>
</dbReference>
<gene>
    <name evidence="2" type="ORF">CR513_27668</name>
</gene>
<reference evidence="2" key="1">
    <citation type="submission" date="2018-05" db="EMBL/GenBank/DDBJ databases">
        <title>Draft genome of Mucuna pruriens seed.</title>
        <authorList>
            <person name="Nnadi N.E."/>
            <person name="Vos R."/>
            <person name="Hasami M.H."/>
            <person name="Devisetty U.K."/>
            <person name="Aguiy J.C."/>
        </authorList>
    </citation>
    <scope>NUCLEOTIDE SEQUENCE [LARGE SCALE GENOMIC DNA]</scope>
    <source>
        <strain evidence="2">JCA_2017</strain>
    </source>
</reference>